<dbReference type="EMBL" id="PGCJ01000807">
    <property type="protein sequence ID" value="PLW19823.1"/>
    <property type="molecule type" value="Genomic_DNA"/>
</dbReference>
<comment type="caution">
    <text evidence="13">The sequence shown here is derived from an EMBL/GenBank/DDBJ whole genome shotgun (WGS) entry which is preliminary data.</text>
</comment>
<dbReference type="EC" id="1.10.3.2" evidence="4"/>
<dbReference type="GO" id="GO:0052716">
    <property type="term" value="F:hydroquinone:oxygen oxidoreductase activity"/>
    <property type="evidence" value="ECO:0007669"/>
    <property type="project" value="UniProtKB-EC"/>
</dbReference>
<feature type="domain" description="Plastocyanin-like" evidence="11">
    <location>
        <begin position="568"/>
        <end position="603"/>
    </location>
</feature>
<evidence type="ECO:0000256" key="8">
    <source>
        <dbReference type="ARBA" id="ARBA00023180"/>
    </source>
</evidence>
<keyword evidence="7" id="KW-0186">Copper</keyword>
<keyword evidence="5" id="KW-0479">Metal-binding</keyword>
<dbReference type="InterPro" id="IPR002355">
    <property type="entry name" value="Cu_oxidase_Cu_BS"/>
</dbReference>
<evidence type="ECO:0000259" key="12">
    <source>
        <dbReference type="Pfam" id="PF07732"/>
    </source>
</evidence>
<dbReference type="CDD" id="cd13873">
    <property type="entry name" value="CuRO_2_AAO_like_2"/>
    <property type="match status" value="1"/>
</dbReference>
<comment type="catalytic activity">
    <reaction evidence="1">
        <text>4 hydroquinone + O2 = 4 benzosemiquinone + 2 H2O</text>
        <dbReference type="Rhea" id="RHEA:11276"/>
        <dbReference type="ChEBI" id="CHEBI:15377"/>
        <dbReference type="ChEBI" id="CHEBI:15379"/>
        <dbReference type="ChEBI" id="CHEBI:17594"/>
        <dbReference type="ChEBI" id="CHEBI:17977"/>
        <dbReference type="EC" id="1.10.3.2"/>
    </reaction>
</comment>
<keyword evidence="6" id="KW-0560">Oxidoreductase</keyword>
<dbReference type="GO" id="GO:0005507">
    <property type="term" value="F:copper ion binding"/>
    <property type="evidence" value="ECO:0007669"/>
    <property type="project" value="InterPro"/>
</dbReference>
<feature type="domain" description="Plastocyanin-like" evidence="11">
    <location>
        <begin position="444"/>
        <end position="549"/>
    </location>
</feature>
<comment type="cofactor">
    <cofactor evidence="2">
        <name>Cu cation</name>
        <dbReference type="ChEBI" id="CHEBI:23378"/>
    </cofactor>
</comment>
<feature type="chain" id="PRO_5014736743" description="laccase" evidence="9">
    <location>
        <begin position="28"/>
        <end position="641"/>
    </location>
</feature>
<dbReference type="PANTHER" id="PTHR11709:SF394">
    <property type="entry name" value="FI03373P-RELATED"/>
    <property type="match status" value="1"/>
</dbReference>
<evidence type="ECO:0000256" key="7">
    <source>
        <dbReference type="ARBA" id="ARBA00023008"/>
    </source>
</evidence>
<dbReference type="OrthoDB" id="2121828at2759"/>
<dbReference type="STRING" id="200324.A0A2N5T2U5"/>
<keyword evidence="8" id="KW-0325">Glycoprotein</keyword>
<dbReference type="InterPro" id="IPR011707">
    <property type="entry name" value="Cu-oxidase-like_N"/>
</dbReference>
<reference evidence="13 14" key="1">
    <citation type="submission" date="2017-11" db="EMBL/GenBank/DDBJ databases">
        <title>De novo assembly and phasing of dikaryotic genomes from two isolates of Puccinia coronata f. sp. avenae, the causal agent of oat crown rust.</title>
        <authorList>
            <person name="Miller M.E."/>
            <person name="Zhang Y."/>
            <person name="Omidvar V."/>
            <person name="Sperschneider J."/>
            <person name="Schwessinger B."/>
            <person name="Raley C."/>
            <person name="Palmer J.M."/>
            <person name="Garnica D."/>
            <person name="Upadhyaya N."/>
            <person name="Rathjen J."/>
            <person name="Taylor J.M."/>
            <person name="Park R.F."/>
            <person name="Dodds P.N."/>
            <person name="Hirsch C.D."/>
            <person name="Kianian S.F."/>
            <person name="Figueroa M."/>
        </authorList>
    </citation>
    <scope>NUCLEOTIDE SEQUENCE [LARGE SCALE GENOMIC DNA]</scope>
    <source>
        <strain evidence="13">12NC29</strain>
    </source>
</reference>
<dbReference type="InterPro" id="IPR045087">
    <property type="entry name" value="Cu-oxidase_fam"/>
</dbReference>
<dbReference type="Pfam" id="PF07731">
    <property type="entry name" value="Cu-oxidase_2"/>
    <property type="match status" value="2"/>
</dbReference>
<dbReference type="InterPro" id="IPR001117">
    <property type="entry name" value="Cu-oxidase_2nd"/>
</dbReference>
<dbReference type="Proteomes" id="UP000235388">
    <property type="component" value="Unassembled WGS sequence"/>
</dbReference>
<protein>
    <recommendedName>
        <fullName evidence="4">laccase</fullName>
        <ecNumber evidence="4">1.10.3.2</ecNumber>
    </recommendedName>
</protein>
<evidence type="ECO:0000313" key="13">
    <source>
        <dbReference type="EMBL" id="PLW19823.1"/>
    </source>
</evidence>
<evidence type="ECO:0000256" key="4">
    <source>
        <dbReference type="ARBA" id="ARBA00012297"/>
    </source>
</evidence>
<dbReference type="Pfam" id="PF00394">
    <property type="entry name" value="Cu-oxidase"/>
    <property type="match status" value="1"/>
</dbReference>
<evidence type="ECO:0000256" key="2">
    <source>
        <dbReference type="ARBA" id="ARBA00001935"/>
    </source>
</evidence>
<dbReference type="PANTHER" id="PTHR11709">
    <property type="entry name" value="MULTI-COPPER OXIDASE"/>
    <property type="match status" value="1"/>
</dbReference>
<evidence type="ECO:0000256" key="3">
    <source>
        <dbReference type="ARBA" id="ARBA00010609"/>
    </source>
</evidence>
<dbReference type="AlphaFoldDB" id="A0A2N5T2U5"/>
<organism evidence="13 14">
    <name type="scientific">Puccinia coronata f. sp. avenae</name>
    <dbReference type="NCBI Taxonomy" id="200324"/>
    <lineage>
        <taxon>Eukaryota</taxon>
        <taxon>Fungi</taxon>
        <taxon>Dikarya</taxon>
        <taxon>Basidiomycota</taxon>
        <taxon>Pucciniomycotina</taxon>
        <taxon>Pucciniomycetes</taxon>
        <taxon>Pucciniales</taxon>
        <taxon>Pucciniaceae</taxon>
        <taxon>Puccinia</taxon>
    </lineage>
</organism>
<dbReference type="InterPro" id="IPR033138">
    <property type="entry name" value="Cu_oxidase_CS"/>
</dbReference>
<dbReference type="PROSITE" id="PS00080">
    <property type="entry name" value="MULTICOPPER_OXIDASE2"/>
    <property type="match status" value="1"/>
</dbReference>
<feature type="domain" description="Plastocyanin-like" evidence="12">
    <location>
        <begin position="50"/>
        <end position="165"/>
    </location>
</feature>
<keyword evidence="9" id="KW-0732">Signal</keyword>
<dbReference type="PROSITE" id="PS00079">
    <property type="entry name" value="MULTICOPPER_OXIDASE1"/>
    <property type="match status" value="1"/>
</dbReference>
<evidence type="ECO:0000259" key="10">
    <source>
        <dbReference type="Pfam" id="PF00394"/>
    </source>
</evidence>
<evidence type="ECO:0000256" key="9">
    <source>
        <dbReference type="SAM" id="SignalP"/>
    </source>
</evidence>
<sequence length="641" mass="71986">MNPLDFIGLLGTLLFLAFRYNIHSAEAYKTSNSPSPSITPWVPTTVLVVSRQNISAGCTIRPSVTVNRTFPGPELRFKAGQKLWIRVINELEDEPTTIHFHGLAQFGSPFADGTLKISQFPIQPRGGFFDYEFQLPRDSEGTYIYHTHHRFQSITGYGSFIIEGNDDVPPPYSYDEERTLIFGDYYHATDNQIASGLAATPIKFLGEPQSLVVNGQAFGSCNSSSLFGCTQNCHPYVVHVEPGKTYRVRTIGMTALTYLYFGIELHHKLKVIEADGGYVKPTSTSWMAIGSGQRYSFLLKTKTLKQLEAEGGQSDFYGRVESRWREKRDKGSFILRYDLSSSASNSTNSNSIKESSTIPPSTRKNLCLQNLNNINSTDIDKIVPLPDEDIEWIGSRFRPLHRKKDAPTAAQVDRRIFISSQQRRKADGSVNWFVNNFTYVENKPKVPILVQAYTGGVRPDYETAFQNNGYDSKLDAYPIKLGEVIEFVIVNIASTVNVSEAHPWHLHGQRFYVIGQGYGEFNEDSYAQINKDNHLRNKRSIERDTQVVLAGRNGKYFKGPMPSGSSVGWLVIRFVAKTPGAFLVHCHLQVHAMMGMTLVMLVGIEHLPPLPQGFLKSYTSSRGSKIKEPHSYFDSVKKLSN</sequence>
<keyword evidence="14" id="KW-1185">Reference proteome</keyword>
<feature type="domain" description="Plastocyanin-like" evidence="10">
    <location>
        <begin position="177"/>
        <end position="303"/>
    </location>
</feature>
<evidence type="ECO:0000256" key="6">
    <source>
        <dbReference type="ARBA" id="ARBA00023002"/>
    </source>
</evidence>
<evidence type="ECO:0000313" key="14">
    <source>
        <dbReference type="Proteomes" id="UP000235388"/>
    </source>
</evidence>
<evidence type="ECO:0000259" key="11">
    <source>
        <dbReference type="Pfam" id="PF07731"/>
    </source>
</evidence>
<evidence type="ECO:0000256" key="1">
    <source>
        <dbReference type="ARBA" id="ARBA00000349"/>
    </source>
</evidence>
<accession>A0A2N5T2U5</accession>
<dbReference type="InterPro" id="IPR011706">
    <property type="entry name" value="Cu-oxidase_C"/>
</dbReference>
<dbReference type="Pfam" id="PF07732">
    <property type="entry name" value="Cu-oxidase_3"/>
    <property type="match status" value="1"/>
</dbReference>
<dbReference type="InterPro" id="IPR008972">
    <property type="entry name" value="Cupredoxin"/>
</dbReference>
<evidence type="ECO:0000256" key="5">
    <source>
        <dbReference type="ARBA" id="ARBA00022723"/>
    </source>
</evidence>
<comment type="similarity">
    <text evidence="3">Belongs to the multicopper oxidase family.</text>
</comment>
<dbReference type="Gene3D" id="2.60.40.420">
    <property type="entry name" value="Cupredoxins - blue copper proteins"/>
    <property type="match status" value="3"/>
</dbReference>
<proteinExistence type="inferred from homology"/>
<gene>
    <name evidence="13" type="ORF">PCANC_12616</name>
</gene>
<name>A0A2N5T2U5_9BASI</name>
<feature type="signal peptide" evidence="9">
    <location>
        <begin position="1"/>
        <end position="27"/>
    </location>
</feature>
<dbReference type="SUPFAM" id="SSF49503">
    <property type="entry name" value="Cupredoxins"/>
    <property type="match status" value="3"/>
</dbReference>